<reference evidence="11" key="1">
    <citation type="journal article" date="2011" name="Genome Res.">
        <title>Deep small RNA sequencing from the nematode Ascaris reveals conservation, functional diversification, and novel developmental profiles.</title>
        <authorList>
            <person name="Wang J."/>
            <person name="Czech B."/>
            <person name="Crunk A."/>
            <person name="Wallace A."/>
            <person name="Mitreva M."/>
            <person name="Hannon G.J."/>
            <person name="Davis R.E."/>
        </authorList>
    </citation>
    <scope>NUCLEOTIDE SEQUENCE</scope>
</reference>
<evidence type="ECO:0000256" key="8">
    <source>
        <dbReference type="ARBA" id="ARBA00048312"/>
    </source>
</evidence>
<dbReference type="SMART" id="SM00220">
    <property type="entry name" value="S_TKc"/>
    <property type="match status" value="1"/>
</dbReference>
<dbReference type="GO" id="GO:0005524">
    <property type="term" value="F:ATP binding"/>
    <property type="evidence" value="ECO:0007669"/>
    <property type="project" value="UniProtKB-UniRule"/>
</dbReference>
<evidence type="ECO:0000256" key="3">
    <source>
        <dbReference type="ARBA" id="ARBA00022679"/>
    </source>
</evidence>
<name>F1L0J1_ASCSU</name>
<dbReference type="PROSITE" id="PS50011">
    <property type="entry name" value="PROTEIN_KINASE_DOM"/>
    <property type="match status" value="1"/>
</dbReference>
<keyword evidence="9" id="KW-0460">Magnesium</keyword>
<feature type="domain" description="Protein kinase" evidence="10">
    <location>
        <begin position="73"/>
        <end position="384"/>
    </location>
</feature>
<comment type="function">
    <text evidence="9">Responds to activation by environmental stress and pro-inflammatory cytokines by phosphorylating a number of transcription factors, and thus regulates transcriptional activity.</text>
</comment>
<keyword evidence="4 9" id="KW-0547">Nucleotide-binding</keyword>
<keyword evidence="6 9" id="KW-0067">ATP-binding</keyword>
<keyword evidence="1 9" id="KW-0723">Serine/threonine-protein kinase</keyword>
<dbReference type="PANTHER" id="PTHR24055">
    <property type="entry name" value="MITOGEN-ACTIVATED PROTEIN KINASE"/>
    <property type="match status" value="1"/>
</dbReference>
<organism evidence="11">
    <name type="scientific">Ascaris suum</name>
    <name type="common">Pig roundworm</name>
    <name type="synonym">Ascaris lumbricoides</name>
    <dbReference type="NCBI Taxonomy" id="6253"/>
    <lineage>
        <taxon>Eukaryota</taxon>
        <taxon>Metazoa</taxon>
        <taxon>Ecdysozoa</taxon>
        <taxon>Nematoda</taxon>
        <taxon>Chromadorea</taxon>
        <taxon>Rhabditida</taxon>
        <taxon>Spirurina</taxon>
        <taxon>Ascaridomorpha</taxon>
        <taxon>Ascaridoidea</taxon>
        <taxon>Ascarididae</taxon>
        <taxon>Ascaris</taxon>
    </lineage>
</organism>
<dbReference type="AlphaFoldDB" id="F1L0J1"/>
<evidence type="ECO:0000256" key="7">
    <source>
        <dbReference type="ARBA" id="ARBA00047592"/>
    </source>
</evidence>
<proteinExistence type="evidence at transcript level"/>
<dbReference type="PRINTS" id="PR01772">
    <property type="entry name" value="JNKMAPKINASE"/>
</dbReference>
<dbReference type="SUPFAM" id="SSF56112">
    <property type="entry name" value="Protein kinase-like (PK-like)"/>
    <property type="match status" value="1"/>
</dbReference>
<dbReference type="Pfam" id="PF00069">
    <property type="entry name" value="Pkinase"/>
    <property type="match status" value="1"/>
</dbReference>
<evidence type="ECO:0000256" key="2">
    <source>
        <dbReference type="ARBA" id="ARBA00022553"/>
    </source>
</evidence>
<dbReference type="InterPro" id="IPR011009">
    <property type="entry name" value="Kinase-like_dom_sf"/>
</dbReference>
<dbReference type="EC" id="2.7.11.24" evidence="9"/>
<evidence type="ECO:0000256" key="5">
    <source>
        <dbReference type="ARBA" id="ARBA00022777"/>
    </source>
</evidence>
<comment type="catalytic activity">
    <reaction evidence="7">
        <text>L-threonyl-[protein] + ATP = O-phospho-L-threonyl-[protein] + ADP + H(+)</text>
        <dbReference type="Rhea" id="RHEA:46608"/>
        <dbReference type="Rhea" id="RHEA-COMP:11060"/>
        <dbReference type="Rhea" id="RHEA-COMP:11605"/>
        <dbReference type="ChEBI" id="CHEBI:15378"/>
        <dbReference type="ChEBI" id="CHEBI:30013"/>
        <dbReference type="ChEBI" id="CHEBI:30616"/>
        <dbReference type="ChEBI" id="CHEBI:61977"/>
        <dbReference type="ChEBI" id="CHEBI:456216"/>
        <dbReference type="EC" id="2.7.11.24"/>
    </reaction>
</comment>
<sequence length="435" mass="50365">MQHHTCNKTLRRLQQQVSRISVLLRHLLQLHDIIMCFLQFCFRKRFKTEVMKFETHMVKGGVNSFPMTLPSIYQNLKTIGQGSQGVVVSADVIVNGVFQRKVAIKKWLGMFHDGGARAQRLAQLAYREVSFMATLTHPNLMSLECAFTSPGTTVNNFDHFYVVMELQDHMLTELIRPDPSVFKLEHKDLSFLIYQLIVGVHHLHAQGIIHRDLKPENIAVSNRAVLKILDYGLSRIESDNAEMTQYVVTRPYRAPEIVLCMPYDNKVDVWSIGCIMAEMILHRRLFHALNSRQLYRNMLTILGSPSADFIARVNDPAISEAIKDVEHYTAKPFDEIFPDDFFKPTNPSFPHLNADNARDLLENMLKIDPNERYNVQQAVEHPYVSRWFRENEWSHPQVPLGYHEEENEAKITADEWRGVLFAKITELQNRIETIP</sequence>
<evidence type="ECO:0000256" key="6">
    <source>
        <dbReference type="ARBA" id="ARBA00022840"/>
    </source>
</evidence>
<protein>
    <recommendedName>
        <fullName evidence="9">Stress-activated protein kinase JNK</fullName>
        <ecNumber evidence="9">2.7.11.24</ecNumber>
    </recommendedName>
</protein>
<dbReference type="Gene3D" id="3.30.200.20">
    <property type="entry name" value="Phosphorylase Kinase, domain 1"/>
    <property type="match status" value="1"/>
</dbReference>
<dbReference type="GO" id="GO:0106310">
    <property type="term" value="F:protein serine kinase activity"/>
    <property type="evidence" value="ECO:0007669"/>
    <property type="project" value="UniProtKB-UniRule"/>
</dbReference>
<comment type="cofactor">
    <cofactor evidence="9">
        <name>Mg(2+)</name>
        <dbReference type="ChEBI" id="CHEBI:18420"/>
    </cofactor>
</comment>
<dbReference type="GO" id="GO:0004707">
    <property type="term" value="F:MAP kinase activity"/>
    <property type="evidence" value="ECO:0007669"/>
    <property type="project" value="UniProtKB-UniRule"/>
</dbReference>
<accession>F1L0J1</accession>
<keyword evidence="5 9" id="KW-0418">Kinase</keyword>
<dbReference type="InterPro" id="IPR050117">
    <property type="entry name" value="MAPK"/>
</dbReference>
<evidence type="ECO:0000256" key="9">
    <source>
        <dbReference type="RuleBase" id="RU368052"/>
    </source>
</evidence>
<evidence type="ECO:0000256" key="4">
    <source>
        <dbReference type="ARBA" id="ARBA00022741"/>
    </source>
</evidence>
<comment type="similarity">
    <text evidence="9">Belongs to the protein kinase superfamily. CMGC Ser/Thr protein kinase family. MAP kinase subfamily.</text>
</comment>
<keyword evidence="3 9" id="KW-0808">Transferase</keyword>
<comment type="catalytic activity">
    <reaction evidence="8">
        <text>L-seryl-[protein] + ATP = O-phospho-L-seryl-[protein] + ADP + H(+)</text>
        <dbReference type="Rhea" id="RHEA:17989"/>
        <dbReference type="Rhea" id="RHEA-COMP:9863"/>
        <dbReference type="Rhea" id="RHEA-COMP:11604"/>
        <dbReference type="ChEBI" id="CHEBI:15378"/>
        <dbReference type="ChEBI" id="CHEBI:29999"/>
        <dbReference type="ChEBI" id="CHEBI:30616"/>
        <dbReference type="ChEBI" id="CHEBI:83421"/>
        <dbReference type="ChEBI" id="CHEBI:456216"/>
        <dbReference type="EC" id="2.7.11.24"/>
    </reaction>
</comment>
<dbReference type="FunFam" id="1.10.510.10:FF:000624">
    <property type="entry name" value="Mitogen-activated protein kinase"/>
    <property type="match status" value="1"/>
</dbReference>
<dbReference type="Gene3D" id="1.10.510.10">
    <property type="entry name" value="Transferase(Phosphotransferase) domain 1"/>
    <property type="match status" value="1"/>
</dbReference>
<evidence type="ECO:0000259" key="10">
    <source>
        <dbReference type="PROSITE" id="PS50011"/>
    </source>
</evidence>
<dbReference type="InterPro" id="IPR008351">
    <property type="entry name" value="MAPK_JNK"/>
</dbReference>
<dbReference type="InterPro" id="IPR000719">
    <property type="entry name" value="Prot_kinase_dom"/>
</dbReference>
<comment type="subcellular location">
    <subcellularLocation>
        <location evidence="9">Cytoplasm</location>
    </subcellularLocation>
</comment>
<evidence type="ECO:0000313" key="11">
    <source>
        <dbReference type="EMBL" id="ADY43645.1"/>
    </source>
</evidence>
<evidence type="ECO:0000256" key="1">
    <source>
        <dbReference type="ARBA" id="ARBA00022527"/>
    </source>
</evidence>
<keyword evidence="2 9" id="KW-0597">Phosphoprotein</keyword>
<dbReference type="GO" id="GO:0005737">
    <property type="term" value="C:cytoplasm"/>
    <property type="evidence" value="ECO:0007669"/>
    <property type="project" value="UniProtKB-SubCell"/>
</dbReference>
<dbReference type="EMBL" id="JI169091">
    <property type="protein sequence ID" value="ADY43645.1"/>
    <property type="molecule type" value="mRNA"/>
</dbReference>